<dbReference type="InterPro" id="IPR014712">
    <property type="entry name" value="ANTH_dom_sf"/>
</dbReference>
<feature type="compositionally biased region" description="Polar residues" evidence="3">
    <location>
        <begin position="603"/>
        <end position="613"/>
    </location>
</feature>
<comment type="subcellular location">
    <subcellularLocation>
        <location evidence="1">Cytoplasm</location>
    </subcellularLocation>
</comment>
<feature type="compositionally biased region" description="Low complexity" evidence="3">
    <location>
        <begin position="425"/>
        <end position="455"/>
    </location>
</feature>
<dbReference type="PROSITE" id="PS50942">
    <property type="entry name" value="ENTH"/>
    <property type="match status" value="1"/>
</dbReference>
<dbReference type="GO" id="GO:0072583">
    <property type="term" value="P:clathrin-dependent endocytosis"/>
    <property type="evidence" value="ECO:0007669"/>
    <property type="project" value="InterPro"/>
</dbReference>
<dbReference type="CDD" id="cd16988">
    <property type="entry name" value="ANTH_N_YAP180"/>
    <property type="match status" value="1"/>
</dbReference>
<evidence type="ECO:0000256" key="3">
    <source>
        <dbReference type="SAM" id="MobiDB-lite"/>
    </source>
</evidence>
<gene>
    <name evidence="5" type="ORF">LTR91_003349</name>
</gene>
<name>A0AAN6KZG9_9PEZI</name>
<sequence length="663" mass="72694">MASVATDSTPSLSSQARAPPTTAMSSNFEKSVKGGTKVKLAPPKSKYVEHILLATQSGDAAVAEVFRTLIHRLRDSTWTVAFKSLIIVHLMIKEGAPGATLRYLAVAPQNRLAVNSFTDVQTQGQNIRRYSEYLLARAEAYAATKCDYVRNGVGRMKPLTVDKGLLRETETVQDQIQALVRCDLLSNDVENEISLTAFRLLTMDLLTLYNVENEAVMTVLSRYFEMSRPDAERAIQIYKAFCKQTDQVVQFLSVARQYEHATRLQIPKLKHAPTSLVSSLQDYLDDGDFEINRRQYLAEQEGKRTGKPVQRAAPAKTQPSNAAASTSARQEQATAPAAASPPHKGPAPDLIDFFDSIEQNQQPMAQGNQPFSQQPMVFPLQGQQTGFQPQQQPQPQAFGFQQVPQPTGFDGFSANNMSTNPFGHPQQFQQLPQQLSQQQQQPQQQPQPLQMQYTGAGFGGYGPQPQQQQQQQQQPFGTGNGFHPAPFQSPVQMQSPQSLPQAQGLHPQPTGSTNPFRQSSMPVASAGSPDFNIQKGLQRQSTNPFVRNVQAPATTGSAFSSQPQQPPHVLQAQPTGTNPFARNTTPAQQQPTPPMSPPIALQVQPTGSTNPFRQSAFVNQQTGQGWQNAPQASMGGLEHLETIPVFPRPGQVTGQQQQPSPWG</sequence>
<feature type="compositionally biased region" description="Polar residues" evidence="3">
    <location>
        <begin position="1"/>
        <end position="29"/>
    </location>
</feature>
<keyword evidence="6" id="KW-1185">Reference proteome</keyword>
<feature type="region of interest" description="Disordered" evidence="3">
    <location>
        <begin position="383"/>
        <end position="613"/>
    </location>
</feature>
<evidence type="ECO:0000256" key="1">
    <source>
        <dbReference type="ARBA" id="ARBA00004496"/>
    </source>
</evidence>
<dbReference type="GO" id="GO:0006900">
    <property type="term" value="P:vesicle budding from membrane"/>
    <property type="evidence" value="ECO:0007669"/>
    <property type="project" value="TreeGrafter"/>
</dbReference>
<comment type="caution">
    <text evidence="5">The sequence shown here is derived from an EMBL/GenBank/DDBJ whole genome shotgun (WGS) entry which is preliminary data.</text>
</comment>
<feature type="domain" description="ENTH" evidence="4">
    <location>
        <begin position="20"/>
        <end position="148"/>
    </location>
</feature>
<dbReference type="InterPro" id="IPR013809">
    <property type="entry name" value="ENTH"/>
</dbReference>
<feature type="compositionally biased region" description="Polar residues" evidence="3">
    <location>
        <begin position="572"/>
        <end position="583"/>
    </location>
</feature>
<organism evidence="5 6">
    <name type="scientific">Friedmanniomyces endolithicus</name>
    <dbReference type="NCBI Taxonomy" id="329885"/>
    <lineage>
        <taxon>Eukaryota</taxon>
        <taxon>Fungi</taxon>
        <taxon>Dikarya</taxon>
        <taxon>Ascomycota</taxon>
        <taxon>Pezizomycotina</taxon>
        <taxon>Dothideomycetes</taxon>
        <taxon>Dothideomycetidae</taxon>
        <taxon>Mycosphaerellales</taxon>
        <taxon>Teratosphaeriaceae</taxon>
        <taxon>Friedmanniomyces</taxon>
    </lineage>
</organism>
<dbReference type="GO" id="GO:0000149">
    <property type="term" value="F:SNARE binding"/>
    <property type="evidence" value="ECO:0007669"/>
    <property type="project" value="TreeGrafter"/>
</dbReference>
<dbReference type="Gene3D" id="1.20.58.150">
    <property type="entry name" value="ANTH domain"/>
    <property type="match status" value="1"/>
</dbReference>
<dbReference type="InterPro" id="IPR008942">
    <property type="entry name" value="ENTH_VHS"/>
</dbReference>
<accession>A0AAN6KZG9</accession>
<feature type="region of interest" description="Disordered" evidence="3">
    <location>
        <begin position="298"/>
        <end position="351"/>
    </location>
</feature>
<dbReference type="FunFam" id="1.20.58.150:FF:000004">
    <property type="entry name" value="ENTH domain protein"/>
    <property type="match status" value="1"/>
</dbReference>
<dbReference type="PANTHER" id="PTHR22951">
    <property type="entry name" value="CLATHRIN ASSEMBLY PROTEIN"/>
    <property type="match status" value="1"/>
</dbReference>
<feature type="compositionally biased region" description="Polar residues" evidence="3">
    <location>
        <begin position="489"/>
        <end position="501"/>
    </location>
</feature>
<dbReference type="GO" id="GO:0030136">
    <property type="term" value="C:clathrin-coated vesicle"/>
    <property type="evidence" value="ECO:0007669"/>
    <property type="project" value="InterPro"/>
</dbReference>
<dbReference type="Pfam" id="PF07651">
    <property type="entry name" value="ANTH"/>
    <property type="match status" value="1"/>
</dbReference>
<reference evidence="5" key="1">
    <citation type="submission" date="2023-06" db="EMBL/GenBank/DDBJ databases">
        <title>Black Yeasts Isolated from many extreme environments.</title>
        <authorList>
            <person name="Coleine C."/>
            <person name="Stajich J.E."/>
            <person name="Selbmann L."/>
        </authorList>
    </citation>
    <scope>NUCLEOTIDE SEQUENCE</scope>
    <source>
        <strain evidence="5">CCFEE 5200</strain>
    </source>
</reference>
<proteinExistence type="predicted"/>
<feature type="compositionally biased region" description="Polar residues" evidence="3">
    <location>
        <begin position="509"/>
        <end position="522"/>
    </location>
</feature>
<keyword evidence="2" id="KW-0963">Cytoplasm</keyword>
<dbReference type="GO" id="GO:0032050">
    <property type="term" value="F:clathrin heavy chain binding"/>
    <property type="evidence" value="ECO:0007669"/>
    <property type="project" value="TreeGrafter"/>
</dbReference>
<dbReference type="SUPFAM" id="SSF48464">
    <property type="entry name" value="ENTH/VHS domain"/>
    <property type="match status" value="1"/>
</dbReference>
<evidence type="ECO:0000313" key="5">
    <source>
        <dbReference type="EMBL" id="KAK1007819.1"/>
    </source>
</evidence>
<feature type="region of interest" description="Disordered" evidence="3">
    <location>
        <begin position="1"/>
        <end position="38"/>
    </location>
</feature>
<dbReference type="InterPro" id="IPR045192">
    <property type="entry name" value="AP180-like"/>
</dbReference>
<dbReference type="AlphaFoldDB" id="A0AAN6KZG9"/>
<evidence type="ECO:0000259" key="4">
    <source>
        <dbReference type="PROSITE" id="PS50942"/>
    </source>
</evidence>
<dbReference type="PANTHER" id="PTHR22951:SF5">
    <property type="entry name" value="PHOSPHATIDYLINOSITOL-BINDING CLATHRIN ASSEMBLY PROTEIN LAP"/>
    <property type="match status" value="1"/>
</dbReference>
<dbReference type="Gene3D" id="1.25.40.90">
    <property type="match status" value="1"/>
</dbReference>
<dbReference type="InterPro" id="IPR011417">
    <property type="entry name" value="ANTH_dom"/>
</dbReference>
<dbReference type="GO" id="GO:0005546">
    <property type="term" value="F:phosphatidylinositol-4,5-bisphosphate binding"/>
    <property type="evidence" value="ECO:0007669"/>
    <property type="project" value="TreeGrafter"/>
</dbReference>
<dbReference type="EMBL" id="JAUJLE010000017">
    <property type="protein sequence ID" value="KAK1007819.1"/>
    <property type="molecule type" value="Genomic_DNA"/>
</dbReference>
<dbReference type="SUPFAM" id="SSF89009">
    <property type="entry name" value="GAT-like domain"/>
    <property type="match status" value="1"/>
</dbReference>
<feature type="compositionally biased region" description="Polar residues" evidence="3">
    <location>
        <begin position="535"/>
        <end position="563"/>
    </location>
</feature>
<feature type="compositionally biased region" description="Low complexity" evidence="3">
    <location>
        <begin position="383"/>
        <end position="406"/>
    </location>
</feature>
<feature type="compositionally biased region" description="Polar residues" evidence="3">
    <location>
        <begin position="317"/>
        <end position="332"/>
    </location>
</feature>
<dbReference type="SMART" id="SM00273">
    <property type="entry name" value="ENTH"/>
    <property type="match status" value="1"/>
</dbReference>
<evidence type="ECO:0000256" key="2">
    <source>
        <dbReference type="ARBA" id="ARBA00022490"/>
    </source>
</evidence>
<evidence type="ECO:0000313" key="6">
    <source>
        <dbReference type="Proteomes" id="UP001175353"/>
    </source>
</evidence>
<feature type="compositionally biased region" description="Low complexity" evidence="3">
    <location>
        <begin position="333"/>
        <end position="342"/>
    </location>
</feature>
<feature type="compositionally biased region" description="Low complexity" evidence="3">
    <location>
        <begin position="463"/>
        <end position="477"/>
    </location>
</feature>
<dbReference type="Proteomes" id="UP001175353">
    <property type="component" value="Unassembled WGS sequence"/>
</dbReference>
<dbReference type="GO" id="GO:0048268">
    <property type="term" value="P:clathrin coat assembly"/>
    <property type="evidence" value="ECO:0007669"/>
    <property type="project" value="InterPro"/>
</dbReference>
<protein>
    <recommendedName>
        <fullName evidence="4">ENTH domain-containing protein</fullName>
    </recommendedName>
</protein>
<dbReference type="GO" id="GO:0005905">
    <property type="term" value="C:clathrin-coated pit"/>
    <property type="evidence" value="ECO:0007669"/>
    <property type="project" value="TreeGrafter"/>
</dbReference>
<dbReference type="GO" id="GO:0005545">
    <property type="term" value="F:1-phosphatidylinositol binding"/>
    <property type="evidence" value="ECO:0007669"/>
    <property type="project" value="InterPro"/>
</dbReference>